<keyword evidence="6" id="KW-0238">DNA-binding</keyword>
<evidence type="ECO:0000256" key="4">
    <source>
        <dbReference type="ARBA" id="ARBA00022771"/>
    </source>
</evidence>
<dbReference type="Pfam" id="PF00096">
    <property type="entry name" value="zf-C2H2"/>
    <property type="match status" value="3"/>
</dbReference>
<keyword evidence="11" id="KW-1185">Reference proteome</keyword>
<dbReference type="GO" id="GO:0008270">
    <property type="term" value="F:zinc ion binding"/>
    <property type="evidence" value="ECO:0007669"/>
    <property type="project" value="UniProtKB-KW"/>
</dbReference>
<evidence type="ECO:0000256" key="8">
    <source>
        <dbReference type="PROSITE-ProRule" id="PRU00042"/>
    </source>
</evidence>
<protein>
    <submittedName>
        <fullName evidence="10">PR domain zinc finger 13</fullName>
    </submittedName>
</protein>
<dbReference type="Gene3D" id="3.30.160.60">
    <property type="entry name" value="Classic Zinc Finger"/>
    <property type="match status" value="3"/>
</dbReference>
<feature type="domain" description="C2H2-type" evidence="9">
    <location>
        <begin position="23"/>
        <end position="50"/>
    </location>
</feature>
<evidence type="ECO:0000313" key="10">
    <source>
        <dbReference type="EMBL" id="RMZ93626.1"/>
    </source>
</evidence>
<dbReference type="FunFam" id="3.30.160.60:FF:000616">
    <property type="entry name" value="PR domain zinc finger protein 13"/>
    <property type="match status" value="1"/>
</dbReference>
<dbReference type="PANTHER" id="PTHR23235">
    <property type="entry name" value="KRUEPPEL-LIKE TRANSCRIPTION FACTOR"/>
    <property type="match status" value="1"/>
</dbReference>
<keyword evidence="4 8" id="KW-0863">Zinc-finger</keyword>
<comment type="caution">
    <text evidence="10">The sequence shown here is derived from an EMBL/GenBank/DDBJ whole genome shotgun (WGS) entry which is preliminary data.</text>
</comment>
<evidence type="ECO:0000256" key="5">
    <source>
        <dbReference type="ARBA" id="ARBA00022833"/>
    </source>
</evidence>
<dbReference type="PROSITE" id="PS00028">
    <property type="entry name" value="ZINC_FINGER_C2H2_1"/>
    <property type="match status" value="3"/>
</dbReference>
<feature type="domain" description="C2H2-type" evidence="9">
    <location>
        <begin position="80"/>
        <end position="108"/>
    </location>
</feature>
<dbReference type="EMBL" id="REGN01013667">
    <property type="protein sequence ID" value="RMZ93626.1"/>
    <property type="molecule type" value="Genomic_DNA"/>
</dbReference>
<gene>
    <name evidence="10" type="ORF">BpHYR1_039606</name>
</gene>
<dbReference type="GO" id="GO:0000978">
    <property type="term" value="F:RNA polymerase II cis-regulatory region sequence-specific DNA binding"/>
    <property type="evidence" value="ECO:0007669"/>
    <property type="project" value="TreeGrafter"/>
</dbReference>
<sequence>MLDGTQTVELNMADEMGKQKKTHVCLFCGKVYNRKYGLKIHLRTHTGYKPLKCKVCSRPFSDPSNLNKHVRLHSQGETPYRCPYCAKILVRKRDLDRHIISRHSGNLDATYQNDDLDQDEEINIDENDEE</sequence>
<dbReference type="SMART" id="SM00355">
    <property type="entry name" value="ZnF_C2H2"/>
    <property type="match status" value="3"/>
</dbReference>
<keyword evidence="5" id="KW-0862">Zinc</keyword>
<dbReference type="InterPro" id="IPR013087">
    <property type="entry name" value="Znf_C2H2_type"/>
</dbReference>
<dbReference type="OrthoDB" id="9998363at2759"/>
<evidence type="ECO:0000256" key="7">
    <source>
        <dbReference type="ARBA" id="ARBA00023242"/>
    </source>
</evidence>
<dbReference type="GO" id="GO:0000981">
    <property type="term" value="F:DNA-binding transcription factor activity, RNA polymerase II-specific"/>
    <property type="evidence" value="ECO:0007669"/>
    <property type="project" value="TreeGrafter"/>
</dbReference>
<keyword evidence="7" id="KW-0539">Nucleus</keyword>
<dbReference type="FunFam" id="3.30.160.60:FF:000045">
    <property type="entry name" value="ZFP69 zinc finger protein B"/>
    <property type="match status" value="1"/>
</dbReference>
<dbReference type="SUPFAM" id="SSF57667">
    <property type="entry name" value="beta-beta-alpha zinc fingers"/>
    <property type="match status" value="2"/>
</dbReference>
<keyword evidence="2" id="KW-0479">Metal-binding</keyword>
<evidence type="ECO:0000256" key="1">
    <source>
        <dbReference type="ARBA" id="ARBA00004123"/>
    </source>
</evidence>
<accession>A0A3M7P3H0</accession>
<evidence type="ECO:0000256" key="6">
    <source>
        <dbReference type="ARBA" id="ARBA00023125"/>
    </source>
</evidence>
<dbReference type="InterPro" id="IPR036236">
    <property type="entry name" value="Znf_C2H2_sf"/>
</dbReference>
<dbReference type="GO" id="GO:0005634">
    <property type="term" value="C:nucleus"/>
    <property type="evidence" value="ECO:0007669"/>
    <property type="project" value="UniProtKB-SubCell"/>
</dbReference>
<dbReference type="Proteomes" id="UP000276133">
    <property type="component" value="Unassembled WGS sequence"/>
</dbReference>
<name>A0A3M7P3H0_BRAPC</name>
<evidence type="ECO:0000256" key="2">
    <source>
        <dbReference type="ARBA" id="ARBA00022723"/>
    </source>
</evidence>
<proteinExistence type="predicted"/>
<reference evidence="10 11" key="1">
    <citation type="journal article" date="2018" name="Sci. Rep.">
        <title>Genomic signatures of local adaptation to the degree of environmental predictability in rotifers.</title>
        <authorList>
            <person name="Franch-Gras L."/>
            <person name="Hahn C."/>
            <person name="Garcia-Roger E.M."/>
            <person name="Carmona M.J."/>
            <person name="Serra M."/>
            <person name="Gomez A."/>
        </authorList>
    </citation>
    <scope>NUCLEOTIDE SEQUENCE [LARGE SCALE GENOMIC DNA]</scope>
    <source>
        <strain evidence="10">HYR1</strain>
    </source>
</reference>
<organism evidence="10 11">
    <name type="scientific">Brachionus plicatilis</name>
    <name type="common">Marine rotifer</name>
    <name type="synonym">Brachionus muelleri</name>
    <dbReference type="NCBI Taxonomy" id="10195"/>
    <lineage>
        <taxon>Eukaryota</taxon>
        <taxon>Metazoa</taxon>
        <taxon>Spiralia</taxon>
        <taxon>Gnathifera</taxon>
        <taxon>Rotifera</taxon>
        <taxon>Eurotatoria</taxon>
        <taxon>Monogononta</taxon>
        <taxon>Pseudotrocha</taxon>
        <taxon>Ploima</taxon>
        <taxon>Brachionidae</taxon>
        <taxon>Brachionus</taxon>
    </lineage>
</organism>
<dbReference type="STRING" id="10195.A0A3M7P3H0"/>
<dbReference type="PROSITE" id="PS50157">
    <property type="entry name" value="ZINC_FINGER_C2H2_2"/>
    <property type="match status" value="3"/>
</dbReference>
<dbReference type="PANTHER" id="PTHR23235:SF120">
    <property type="entry name" value="KRUPPEL-LIKE FACTOR 15"/>
    <property type="match status" value="1"/>
</dbReference>
<evidence type="ECO:0000259" key="9">
    <source>
        <dbReference type="PROSITE" id="PS50157"/>
    </source>
</evidence>
<feature type="domain" description="C2H2-type" evidence="9">
    <location>
        <begin position="51"/>
        <end position="78"/>
    </location>
</feature>
<keyword evidence="3" id="KW-0677">Repeat</keyword>
<evidence type="ECO:0000256" key="3">
    <source>
        <dbReference type="ARBA" id="ARBA00022737"/>
    </source>
</evidence>
<evidence type="ECO:0000313" key="11">
    <source>
        <dbReference type="Proteomes" id="UP000276133"/>
    </source>
</evidence>
<dbReference type="AlphaFoldDB" id="A0A3M7P3H0"/>
<comment type="subcellular location">
    <subcellularLocation>
        <location evidence="1">Nucleus</location>
    </subcellularLocation>
</comment>